<reference evidence="2" key="1">
    <citation type="journal article" date="2006" name="PLoS Biol.">
        <title>Macronuclear genome sequence of the ciliate Tetrahymena thermophila, a model eukaryote.</title>
        <authorList>
            <person name="Eisen J.A."/>
            <person name="Coyne R.S."/>
            <person name="Wu M."/>
            <person name="Wu D."/>
            <person name="Thiagarajan M."/>
            <person name="Wortman J.R."/>
            <person name="Badger J.H."/>
            <person name="Ren Q."/>
            <person name="Amedeo P."/>
            <person name="Jones K.M."/>
            <person name="Tallon L.J."/>
            <person name="Delcher A.L."/>
            <person name="Salzberg S.L."/>
            <person name="Silva J.C."/>
            <person name="Haas B.J."/>
            <person name="Majoros W.H."/>
            <person name="Farzad M."/>
            <person name="Carlton J.M."/>
            <person name="Smith R.K. Jr."/>
            <person name="Garg J."/>
            <person name="Pearlman R.E."/>
            <person name="Karrer K.M."/>
            <person name="Sun L."/>
            <person name="Manning G."/>
            <person name="Elde N.C."/>
            <person name="Turkewitz A.P."/>
            <person name="Asai D.J."/>
            <person name="Wilkes D.E."/>
            <person name="Wang Y."/>
            <person name="Cai H."/>
            <person name="Collins K."/>
            <person name="Stewart B.A."/>
            <person name="Lee S.R."/>
            <person name="Wilamowska K."/>
            <person name="Weinberg Z."/>
            <person name="Ruzzo W.L."/>
            <person name="Wloga D."/>
            <person name="Gaertig J."/>
            <person name="Frankel J."/>
            <person name="Tsao C.-C."/>
            <person name="Gorovsky M.A."/>
            <person name="Keeling P.J."/>
            <person name="Waller R.F."/>
            <person name="Patron N.J."/>
            <person name="Cherry J.M."/>
            <person name="Stover N.A."/>
            <person name="Krieger C.J."/>
            <person name="del Toro C."/>
            <person name="Ryder H.F."/>
            <person name="Williamson S.C."/>
            <person name="Barbeau R.A."/>
            <person name="Hamilton E.P."/>
            <person name="Orias E."/>
        </authorList>
    </citation>
    <scope>NUCLEOTIDE SEQUENCE [LARGE SCALE GENOMIC DNA]</scope>
    <source>
        <strain evidence="2">SB210</strain>
    </source>
</reference>
<accession>W7X6Q3</accession>
<dbReference type="InParanoid" id="W7X6Q3"/>
<evidence type="ECO:0000313" key="2">
    <source>
        <dbReference type="Proteomes" id="UP000009168"/>
    </source>
</evidence>
<sequence length="596" mass="69361">MALNNDLIGFRFEYDTNLSIELLQAQNNKTYLVYVAQFYQANQSNQVTYNLDVIDCQNPSLIGFKCLDFSKISNYTFSLDTQNNLQTQITIMTYGCLDLDNYKTFIPDNCANQTEIDNVVNGSNSVLRLKLYTSQFNTTSQEIQANYRNSYVYTIGNQSILSRIKTQKQVTSVKSGLIIQSEMTFSSPIQYDKQDYSYDRKYALENIGFQSFSSVNLFPDELVQQIQIEFPTLPQVFAQVNSILTLLMLLGVIGRAISRYSIKQDFFMLFFKHLFQANYLLMQGVQKTQQQSQLDDKCQEQFQQHKQEILQIKQQQSDQKDQRVAEIKQLQTDSINEDEEEIKNQDEISQSKSIPFFYYTPSYNKSYLYQNNNLENLELEQKSFNNSTIKLRKELVQINQKGKLSIEKDSPQIINDSIIQKSTLYNKQTSSMISETIFSIQSQKSKTNVVQKKEQNFIGNNLEQAKKCEENKQYQCQEDQSNKEKKEIGDCLTNLRVLQDRKVYARMKKQIFRIVLCKKRQKSEGIEALSQKQQQMIDNQIRQDLSILNFIKDMIFLKKAVMLLLRKDQLAALNLIGFSTSAQELDFKNIHSNAQL</sequence>
<dbReference type="GeneID" id="24442178"/>
<evidence type="ECO:0000313" key="1">
    <source>
        <dbReference type="EMBL" id="EWS75060.1"/>
    </source>
</evidence>
<proteinExistence type="predicted"/>
<dbReference type="EMBL" id="GG662737">
    <property type="protein sequence ID" value="EWS75060.1"/>
    <property type="molecule type" value="Genomic_DNA"/>
</dbReference>
<dbReference type="KEGG" id="tet:TTHERM_001330052"/>
<protein>
    <submittedName>
        <fullName evidence="1">AMP-binding enzyme family protein</fullName>
    </submittedName>
</protein>
<dbReference type="AlphaFoldDB" id="W7X6Q3"/>
<dbReference type="RefSeq" id="XP_012652410.1">
    <property type="nucleotide sequence ID" value="XM_012796956.1"/>
</dbReference>
<keyword evidence="2" id="KW-1185">Reference proteome</keyword>
<feature type="non-terminal residue" evidence="1">
    <location>
        <position position="596"/>
    </location>
</feature>
<name>W7X6Q3_TETTS</name>
<gene>
    <name evidence="1" type="ORF">TTHERM_001330052</name>
</gene>
<dbReference type="Proteomes" id="UP000009168">
    <property type="component" value="Unassembled WGS sequence"/>
</dbReference>
<organism evidence="1 2">
    <name type="scientific">Tetrahymena thermophila (strain SB210)</name>
    <dbReference type="NCBI Taxonomy" id="312017"/>
    <lineage>
        <taxon>Eukaryota</taxon>
        <taxon>Sar</taxon>
        <taxon>Alveolata</taxon>
        <taxon>Ciliophora</taxon>
        <taxon>Intramacronucleata</taxon>
        <taxon>Oligohymenophorea</taxon>
        <taxon>Hymenostomatida</taxon>
        <taxon>Tetrahymenina</taxon>
        <taxon>Tetrahymenidae</taxon>
        <taxon>Tetrahymena</taxon>
    </lineage>
</organism>